<feature type="compositionally biased region" description="Low complexity" evidence="1">
    <location>
        <begin position="350"/>
        <end position="375"/>
    </location>
</feature>
<protein>
    <recommendedName>
        <fullName evidence="2">C2H2-type domain-containing protein</fullName>
    </recommendedName>
</protein>
<evidence type="ECO:0000259" key="2">
    <source>
        <dbReference type="PROSITE" id="PS00028"/>
    </source>
</evidence>
<accession>A0A8E2DPT0</accession>
<feature type="compositionally biased region" description="Polar residues" evidence="1">
    <location>
        <begin position="540"/>
        <end position="554"/>
    </location>
</feature>
<sequence>MNPPTTWICNWNWCSQAFSDSREFSRHLDEEHFGDILRVREKDWDVYLRVHEGQSGTTDSLLAGIPTQSPVTQNVVLEQRASSSRSSSSQSPLLAPSPPRPAEIANHGHEIASSSRSSSVSSTPAPSYPPALPAKASTPARQMAGSSTSFTSFAALFSPAETPDASPLPASPALSHLISDAINSVVHLPASPVGLSMLTPSARAMHAPPTPLPLPRGLRQRASLSPDKPRNAPPPRSPGMDSTNSTQDVEQQLTQLDASPTISHPQLPSLPQSQSTSQPAYPQPYPLLTQPPYRSPADSLAQSTPVEVPLIKTTVPPQATPQPSPPKARLPLPRRTRSRQLSIPPPAAPPARTTRSRSTTPAPAPATATIAPPSAGRTLRSRSKTPSQVLARPPPPPLPRRRTVTKRTPEPSAGHASAMANGAAQAKPVSRRATRSQSIEPTLDTMNIDPPADISSSQQSAASFTSGKLELDPQLVVNGTRAPMHPIPEEDDDDMYADAPPTLKQGVQAGPDSRLPSAGSQFGTYATSQSFGNGYIGSVPLQTQAPYRSQSQSQ</sequence>
<feature type="compositionally biased region" description="Low complexity" evidence="1">
    <location>
        <begin position="265"/>
        <end position="292"/>
    </location>
</feature>
<organism evidence="3 4">
    <name type="scientific">Obba rivulosa</name>
    <dbReference type="NCBI Taxonomy" id="1052685"/>
    <lineage>
        <taxon>Eukaryota</taxon>
        <taxon>Fungi</taxon>
        <taxon>Dikarya</taxon>
        <taxon>Basidiomycota</taxon>
        <taxon>Agaricomycotina</taxon>
        <taxon>Agaricomycetes</taxon>
        <taxon>Polyporales</taxon>
        <taxon>Gelatoporiaceae</taxon>
        <taxon>Obba</taxon>
    </lineage>
</organism>
<evidence type="ECO:0000313" key="3">
    <source>
        <dbReference type="EMBL" id="OCH93538.1"/>
    </source>
</evidence>
<reference evidence="3 4" key="1">
    <citation type="submission" date="2016-07" db="EMBL/GenBank/DDBJ databases">
        <title>Draft genome of the white-rot fungus Obba rivulosa 3A-2.</title>
        <authorList>
            <consortium name="DOE Joint Genome Institute"/>
            <person name="Miettinen O."/>
            <person name="Riley R."/>
            <person name="Acob R."/>
            <person name="Barry K."/>
            <person name="Cullen D."/>
            <person name="De Vries R."/>
            <person name="Hainaut M."/>
            <person name="Hatakka A."/>
            <person name="Henrissat B."/>
            <person name="Hilden K."/>
            <person name="Kuo R."/>
            <person name="Labutti K."/>
            <person name="Lipzen A."/>
            <person name="Makela M.R."/>
            <person name="Sandor L."/>
            <person name="Spatafora J.W."/>
            <person name="Grigoriev I.V."/>
            <person name="Hibbett D.S."/>
        </authorList>
    </citation>
    <scope>NUCLEOTIDE SEQUENCE [LARGE SCALE GENOMIC DNA]</scope>
    <source>
        <strain evidence="3 4">3A-2</strain>
    </source>
</reference>
<evidence type="ECO:0000256" key="1">
    <source>
        <dbReference type="SAM" id="MobiDB-lite"/>
    </source>
</evidence>
<proteinExistence type="predicted"/>
<feature type="compositionally biased region" description="Polar residues" evidence="1">
    <location>
        <begin position="240"/>
        <end position="264"/>
    </location>
</feature>
<keyword evidence="4" id="KW-1185">Reference proteome</keyword>
<feature type="compositionally biased region" description="Low complexity" evidence="1">
    <location>
        <begin position="79"/>
        <end position="94"/>
    </location>
</feature>
<feature type="compositionally biased region" description="Low complexity" evidence="1">
    <location>
        <begin position="410"/>
        <end position="426"/>
    </location>
</feature>
<dbReference type="Proteomes" id="UP000250043">
    <property type="component" value="Unassembled WGS sequence"/>
</dbReference>
<evidence type="ECO:0000313" key="4">
    <source>
        <dbReference type="Proteomes" id="UP000250043"/>
    </source>
</evidence>
<feature type="region of interest" description="Disordered" evidence="1">
    <location>
        <begin position="204"/>
        <end position="554"/>
    </location>
</feature>
<dbReference type="PROSITE" id="PS00028">
    <property type="entry name" value="ZINC_FINGER_C2H2_1"/>
    <property type="match status" value="1"/>
</dbReference>
<feature type="compositionally biased region" description="Low complexity" evidence="1">
    <location>
        <begin position="112"/>
        <end position="125"/>
    </location>
</feature>
<feature type="domain" description="C2H2-type" evidence="2">
    <location>
        <begin position="9"/>
        <end position="32"/>
    </location>
</feature>
<name>A0A8E2DPT0_9APHY</name>
<feature type="compositionally biased region" description="Polar residues" evidence="1">
    <location>
        <begin position="518"/>
        <end position="532"/>
    </location>
</feature>
<gene>
    <name evidence="3" type="ORF">OBBRIDRAFT_308976</name>
</gene>
<dbReference type="AlphaFoldDB" id="A0A8E2DPT0"/>
<dbReference type="InterPro" id="IPR013087">
    <property type="entry name" value="Znf_C2H2_type"/>
</dbReference>
<feature type="compositionally biased region" description="Pro residues" evidence="1">
    <location>
        <begin position="318"/>
        <end position="328"/>
    </location>
</feature>
<feature type="region of interest" description="Disordered" evidence="1">
    <location>
        <begin position="78"/>
        <end position="143"/>
    </location>
</feature>
<dbReference type="EMBL" id="KV722354">
    <property type="protein sequence ID" value="OCH93538.1"/>
    <property type="molecule type" value="Genomic_DNA"/>
</dbReference>
<dbReference type="OrthoDB" id="2756589at2759"/>